<accession>A0A8X6LZ55</accession>
<proteinExistence type="predicted"/>
<evidence type="ECO:0000313" key="2">
    <source>
        <dbReference type="Proteomes" id="UP000887116"/>
    </source>
</evidence>
<dbReference type="EMBL" id="BMAO01028615">
    <property type="protein sequence ID" value="GFR26037.1"/>
    <property type="molecule type" value="Genomic_DNA"/>
</dbReference>
<dbReference type="OrthoDB" id="8361825at2759"/>
<organism evidence="1 2">
    <name type="scientific">Trichonephila clavata</name>
    <name type="common">Joro spider</name>
    <name type="synonym">Nephila clavata</name>
    <dbReference type="NCBI Taxonomy" id="2740835"/>
    <lineage>
        <taxon>Eukaryota</taxon>
        <taxon>Metazoa</taxon>
        <taxon>Ecdysozoa</taxon>
        <taxon>Arthropoda</taxon>
        <taxon>Chelicerata</taxon>
        <taxon>Arachnida</taxon>
        <taxon>Araneae</taxon>
        <taxon>Araneomorphae</taxon>
        <taxon>Entelegynae</taxon>
        <taxon>Araneoidea</taxon>
        <taxon>Nephilidae</taxon>
        <taxon>Trichonephila</taxon>
    </lineage>
</organism>
<sequence length="111" mass="12557">MNQKIFSKTRTKPVFKISFWNTGGLTNGKFTELKTIVLNNDLDLLDIVESGAAADNEEYFNLTSCQKFGLKHSRQIASGIIIFVKLSPKAKLISPFQMTTDDKLQFVEMHI</sequence>
<name>A0A8X6LZ55_TRICU</name>
<dbReference type="AlphaFoldDB" id="A0A8X6LZ55"/>
<keyword evidence="2" id="KW-1185">Reference proteome</keyword>
<gene>
    <name evidence="1" type="primary">NCL1_50839</name>
    <name evidence="1" type="ORF">TNCT_189291</name>
</gene>
<evidence type="ECO:0000313" key="1">
    <source>
        <dbReference type="EMBL" id="GFR26037.1"/>
    </source>
</evidence>
<reference evidence="1" key="1">
    <citation type="submission" date="2020-07" db="EMBL/GenBank/DDBJ databases">
        <title>Multicomponent nature underlies the extraordinary mechanical properties of spider dragline silk.</title>
        <authorList>
            <person name="Kono N."/>
            <person name="Nakamura H."/>
            <person name="Mori M."/>
            <person name="Yoshida Y."/>
            <person name="Ohtoshi R."/>
            <person name="Malay A.D."/>
            <person name="Moran D.A.P."/>
            <person name="Tomita M."/>
            <person name="Numata K."/>
            <person name="Arakawa K."/>
        </authorList>
    </citation>
    <scope>NUCLEOTIDE SEQUENCE</scope>
</reference>
<dbReference type="Proteomes" id="UP000887116">
    <property type="component" value="Unassembled WGS sequence"/>
</dbReference>
<comment type="caution">
    <text evidence="1">The sequence shown here is derived from an EMBL/GenBank/DDBJ whole genome shotgun (WGS) entry which is preliminary data.</text>
</comment>
<protein>
    <submittedName>
        <fullName evidence="1">Uncharacterized protein</fullName>
    </submittedName>
</protein>